<evidence type="ECO:0000313" key="1">
    <source>
        <dbReference type="EMBL" id="GES22774.1"/>
    </source>
</evidence>
<reference evidence="1 2" key="1">
    <citation type="submission" date="2019-10" db="EMBL/GenBank/DDBJ databases">
        <title>Whole genome shotgun sequence of Acrocarpospora pleiomorpha NBRC 16267.</title>
        <authorList>
            <person name="Ichikawa N."/>
            <person name="Kimura A."/>
            <person name="Kitahashi Y."/>
            <person name="Komaki H."/>
            <person name="Oguchi A."/>
        </authorList>
    </citation>
    <scope>NUCLEOTIDE SEQUENCE [LARGE SCALE GENOMIC DNA]</scope>
    <source>
        <strain evidence="1 2">NBRC 16267</strain>
    </source>
</reference>
<sequence>MTLADGLISPPPPIADAHNDLLIELAYRAGEPEPFRRLWLGQLQAGGVVAQLCPVSANWEYLPEGALRRALQQVVAFQRAVAENPAEVAAVRTREDLRRAADAGRIAMILSMEGAEPLGYSEELADIFWQLGVRVFGLTWNRRNPYAEGCNEPGGGGLSRLGRRLVARLRGPGAVIDLAHASERTFYDVVELYDGPLLVSHGNCRAVCDTPRNYDDAQLTALAERGGVVGIMATPGTVDPDKPTLERLLDHVDHAVQVMGPDHVALGADFFQQVSRSGAVRRSPDSMRPPEMGEDTAVAGFETPLDYPRLAEGLRDRGYADAELSGILRDNLLGFLGRALPSEVAADV</sequence>
<comment type="caution">
    <text evidence="1">The sequence shown here is derived from an EMBL/GenBank/DDBJ whole genome shotgun (WGS) entry which is preliminary data.</text>
</comment>
<organism evidence="1 2">
    <name type="scientific">Acrocarpospora pleiomorpha</name>
    <dbReference type="NCBI Taxonomy" id="90975"/>
    <lineage>
        <taxon>Bacteria</taxon>
        <taxon>Bacillati</taxon>
        <taxon>Actinomycetota</taxon>
        <taxon>Actinomycetes</taxon>
        <taxon>Streptosporangiales</taxon>
        <taxon>Streptosporangiaceae</taxon>
        <taxon>Acrocarpospora</taxon>
    </lineage>
</organism>
<proteinExistence type="predicted"/>
<dbReference type="AlphaFoldDB" id="A0A5M3XNI1"/>
<dbReference type="EMBL" id="BLAF01000034">
    <property type="protein sequence ID" value="GES22774.1"/>
    <property type="molecule type" value="Genomic_DNA"/>
</dbReference>
<protein>
    <submittedName>
        <fullName evidence="1">Peptidase</fullName>
    </submittedName>
</protein>
<dbReference type="GO" id="GO:0006508">
    <property type="term" value="P:proteolysis"/>
    <property type="evidence" value="ECO:0007669"/>
    <property type="project" value="InterPro"/>
</dbReference>
<dbReference type="SUPFAM" id="SSF51556">
    <property type="entry name" value="Metallo-dependent hydrolases"/>
    <property type="match status" value="1"/>
</dbReference>
<dbReference type="InterPro" id="IPR008257">
    <property type="entry name" value="Pept_M19"/>
</dbReference>
<dbReference type="RefSeq" id="WP_155347721.1">
    <property type="nucleotide sequence ID" value="NZ_BAAAHM010000009.1"/>
</dbReference>
<evidence type="ECO:0000313" key="2">
    <source>
        <dbReference type="Proteomes" id="UP000377595"/>
    </source>
</evidence>
<keyword evidence="2" id="KW-1185">Reference proteome</keyword>
<dbReference type="PROSITE" id="PS51365">
    <property type="entry name" value="RENAL_DIPEPTIDASE_2"/>
    <property type="match status" value="1"/>
</dbReference>
<accession>A0A5M3XNI1</accession>
<dbReference type="Pfam" id="PF01244">
    <property type="entry name" value="Peptidase_M19"/>
    <property type="match status" value="1"/>
</dbReference>
<dbReference type="GO" id="GO:0070573">
    <property type="term" value="F:metallodipeptidase activity"/>
    <property type="evidence" value="ECO:0007669"/>
    <property type="project" value="InterPro"/>
</dbReference>
<gene>
    <name evidence="1" type="ORF">Aple_056730</name>
</gene>
<name>A0A5M3XNI1_9ACTN</name>
<dbReference type="Gene3D" id="3.20.20.140">
    <property type="entry name" value="Metal-dependent hydrolases"/>
    <property type="match status" value="1"/>
</dbReference>
<dbReference type="PANTHER" id="PTHR10443">
    <property type="entry name" value="MICROSOMAL DIPEPTIDASE"/>
    <property type="match status" value="1"/>
</dbReference>
<dbReference type="InterPro" id="IPR032466">
    <property type="entry name" value="Metal_Hydrolase"/>
</dbReference>
<dbReference type="OrthoDB" id="9804920at2"/>
<dbReference type="PANTHER" id="PTHR10443:SF12">
    <property type="entry name" value="DIPEPTIDASE"/>
    <property type="match status" value="1"/>
</dbReference>
<dbReference type="Proteomes" id="UP000377595">
    <property type="component" value="Unassembled WGS sequence"/>
</dbReference>